<feature type="transmembrane region" description="Helical" evidence="10">
    <location>
        <begin position="294"/>
        <end position="314"/>
    </location>
</feature>
<keyword evidence="6" id="KW-0560">Oxidoreductase</keyword>
<evidence type="ECO:0000256" key="6">
    <source>
        <dbReference type="ARBA" id="ARBA00023002"/>
    </source>
</evidence>
<dbReference type="CDD" id="cd12921">
    <property type="entry name" value="VKOR_4"/>
    <property type="match status" value="1"/>
</dbReference>
<comment type="subcellular location">
    <subcellularLocation>
        <location evidence="1">Membrane</location>
        <topology evidence="1">Multi-pass membrane protein</topology>
    </subcellularLocation>
</comment>
<evidence type="ECO:0000256" key="9">
    <source>
        <dbReference type="ARBA" id="ARBA00023284"/>
    </source>
</evidence>
<keyword evidence="13" id="KW-1185">Reference proteome</keyword>
<feature type="transmembrane region" description="Helical" evidence="10">
    <location>
        <begin position="242"/>
        <end position="259"/>
    </location>
</feature>
<keyword evidence="4" id="KW-0874">Quinone</keyword>
<keyword evidence="7 10" id="KW-0472">Membrane</keyword>
<feature type="transmembrane region" description="Helical" evidence="10">
    <location>
        <begin position="217"/>
        <end position="236"/>
    </location>
</feature>
<reference evidence="12 13" key="1">
    <citation type="submission" date="2016-10" db="EMBL/GenBank/DDBJ databases">
        <authorList>
            <person name="de Groot N.N."/>
        </authorList>
    </citation>
    <scope>NUCLEOTIDE SEQUENCE [LARGE SCALE GENOMIC DNA]</scope>
    <source>
        <strain evidence="12 13">DSM 25232</strain>
    </source>
</reference>
<evidence type="ECO:0000256" key="4">
    <source>
        <dbReference type="ARBA" id="ARBA00022719"/>
    </source>
</evidence>
<dbReference type="GO" id="GO:0016491">
    <property type="term" value="F:oxidoreductase activity"/>
    <property type="evidence" value="ECO:0007669"/>
    <property type="project" value="UniProtKB-KW"/>
</dbReference>
<evidence type="ECO:0000256" key="2">
    <source>
        <dbReference type="ARBA" id="ARBA00006214"/>
    </source>
</evidence>
<dbReference type="InterPro" id="IPR036249">
    <property type="entry name" value="Thioredoxin-like_sf"/>
</dbReference>
<dbReference type="Gene3D" id="1.20.1440.130">
    <property type="entry name" value="VKOR domain"/>
    <property type="match status" value="1"/>
</dbReference>
<keyword evidence="9" id="KW-0676">Redox-active center</keyword>
<organism evidence="12 13">
    <name type="scientific">Aquimarina amphilecti</name>
    <dbReference type="NCBI Taxonomy" id="1038014"/>
    <lineage>
        <taxon>Bacteria</taxon>
        <taxon>Pseudomonadati</taxon>
        <taxon>Bacteroidota</taxon>
        <taxon>Flavobacteriia</taxon>
        <taxon>Flavobacteriales</taxon>
        <taxon>Flavobacteriaceae</taxon>
        <taxon>Aquimarina</taxon>
    </lineage>
</organism>
<evidence type="ECO:0000256" key="1">
    <source>
        <dbReference type="ARBA" id="ARBA00004141"/>
    </source>
</evidence>
<name>A0A1H7NIN0_AQUAM</name>
<dbReference type="Pfam" id="PF07884">
    <property type="entry name" value="VKOR"/>
    <property type="match status" value="1"/>
</dbReference>
<protein>
    <submittedName>
        <fullName evidence="12">Thioredoxin</fullName>
    </submittedName>
</protein>
<dbReference type="Proteomes" id="UP000198521">
    <property type="component" value="Unassembled WGS sequence"/>
</dbReference>
<keyword evidence="8" id="KW-1015">Disulfide bond</keyword>
<dbReference type="STRING" id="1038014.SAMN04487910_2101"/>
<evidence type="ECO:0000256" key="3">
    <source>
        <dbReference type="ARBA" id="ARBA00022692"/>
    </source>
</evidence>
<dbReference type="Gene3D" id="3.40.30.10">
    <property type="entry name" value="Glutaredoxin"/>
    <property type="match status" value="1"/>
</dbReference>
<accession>A0A1H7NIN0</accession>
<dbReference type="InterPro" id="IPR012932">
    <property type="entry name" value="VKOR"/>
</dbReference>
<dbReference type="OrthoDB" id="1100563at2"/>
<evidence type="ECO:0000256" key="10">
    <source>
        <dbReference type="SAM" id="Phobius"/>
    </source>
</evidence>
<evidence type="ECO:0000256" key="7">
    <source>
        <dbReference type="ARBA" id="ARBA00023136"/>
    </source>
</evidence>
<keyword evidence="3 10" id="KW-0812">Transmembrane</keyword>
<feature type="transmembrane region" description="Helical" evidence="10">
    <location>
        <begin position="160"/>
        <end position="179"/>
    </location>
</feature>
<feature type="domain" description="Vitamin K epoxide reductase" evidence="11">
    <location>
        <begin position="163"/>
        <end position="286"/>
    </location>
</feature>
<evidence type="ECO:0000256" key="8">
    <source>
        <dbReference type="ARBA" id="ARBA00023157"/>
    </source>
</evidence>
<dbReference type="EMBL" id="FOAB01000003">
    <property type="protein sequence ID" value="SEL23211.1"/>
    <property type="molecule type" value="Genomic_DNA"/>
</dbReference>
<dbReference type="InterPro" id="IPR038354">
    <property type="entry name" value="VKOR_sf"/>
</dbReference>
<comment type="similarity">
    <text evidence="2">Belongs to the VKOR family.</text>
</comment>
<evidence type="ECO:0000259" key="11">
    <source>
        <dbReference type="Pfam" id="PF07884"/>
    </source>
</evidence>
<evidence type="ECO:0000256" key="5">
    <source>
        <dbReference type="ARBA" id="ARBA00022989"/>
    </source>
</evidence>
<keyword evidence="5 10" id="KW-1133">Transmembrane helix</keyword>
<evidence type="ECO:0000313" key="12">
    <source>
        <dbReference type="EMBL" id="SEL23211.1"/>
    </source>
</evidence>
<evidence type="ECO:0000313" key="13">
    <source>
        <dbReference type="Proteomes" id="UP000198521"/>
    </source>
</evidence>
<feature type="transmembrane region" description="Helical" evidence="10">
    <location>
        <begin position="268"/>
        <end position="288"/>
    </location>
</feature>
<dbReference type="RefSeq" id="WP_091408061.1">
    <property type="nucleotide sequence ID" value="NZ_FOAB01000003.1"/>
</dbReference>
<dbReference type="GO" id="GO:0048038">
    <property type="term" value="F:quinone binding"/>
    <property type="evidence" value="ECO:0007669"/>
    <property type="project" value="UniProtKB-KW"/>
</dbReference>
<sequence>MKNNIEKIVETVLIQNRISNYDKKDLELQLQIHPNYPSFQSITDTLDYFDIDNIAVEVPVDALDQLPKSFVSLVKKENSEEIVSIINKNGNVELKHTDLDTKKFTYEEFKKIWVPKVIAVEHNTGNSAIFSKESLVQNILFGGLLLGALTTLAFRSFDLYQVLFLLLSISGVVFSLFAVRESLGIQSNTMHQFCTSVGNSNCGDVINNNTGKLFKNFSLADASIAFFGILIIYQLFYGYNSTLLLPTLIGIPFIIYSIYSQAFVIKKWCAICIAISAISTGLIAVSLYSLPFSFSLVSIASFVMISALGTLAYIHIKQNLVENKDYKNENIKLNHFKRDRQIFEHLLSLSEKVTDNTTITNEIILGNPNAQFKIISLTNPMCGYCKGAFEAYTRVLRTMSEQLQIVIRLKVSLDDLDNQATQISLRLMEIYHTDGSERFVKAYSEWFNDRTYSTWVKKYGAPKNNMEHVESLRNQSKWAESNNLFYTPASLMNTSIYPKKYSYDEFFHFTSMMIENQQEPDYNMQEKPVGV</sequence>
<dbReference type="GO" id="GO:0016020">
    <property type="term" value="C:membrane"/>
    <property type="evidence" value="ECO:0007669"/>
    <property type="project" value="UniProtKB-SubCell"/>
</dbReference>
<proteinExistence type="inferred from homology"/>
<gene>
    <name evidence="12" type="ORF">SAMN04487910_2101</name>
</gene>
<dbReference type="AlphaFoldDB" id="A0A1H7NIN0"/>
<feature type="transmembrane region" description="Helical" evidence="10">
    <location>
        <begin position="135"/>
        <end position="154"/>
    </location>
</feature>
<dbReference type="SUPFAM" id="SSF52833">
    <property type="entry name" value="Thioredoxin-like"/>
    <property type="match status" value="1"/>
</dbReference>